<dbReference type="Gene3D" id="1.10.10.10">
    <property type="entry name" value="Winged helix-like DNA-binding domain superfamily/Winged helix DNA-binding domain"/>
    <property type="match status" value="1"/>
</dbReference>
<reference evidence="6 7" key="1">
    <citation type="submission" date="2022-01" db="EMBL/GenBank/DDBJ databases">
        <title>Novel bile acid biosynthetic pathways are enriched in the microbiome of centenarians.</title>
        <authorList>
            <person name="Sato Y."/>
            <person name="Atarashi K."/>
            <person name="Plichta R.D."/>
            <person name="Arai Y."/>
            <person name="Sasajima S."/>
            <person name="Kearney M.S."/>
            <person name="Suda W."/>
            <person name="Takeshita K."/>
            <person name="Sasaki T."/>
            <person name="Okamoto S."/>
            <person name="Skelly N.A."/>
            <person name="Okamura Y."/>
            <person name="Vlamakis H."/>
            <person name="Li Y."/>
            <person name="Tanoue T."/>
            <person name="Takei H."/>
            <person name="Nittono H."/>
            <person name="Narushima S."/>
            <person name="Irie J."/>
            <person name="Itoh H."/>
            <person name="Moriya K."/>
            <person name="Sugiura Y."/>
            <person name="Suematsu M."/>
            <person name="Moritoki N."/>
            <person name="Shibata S."/>
            <person name="Littman R.D."/>
            <person name="Fischbach A.M."/>
            <person name="Uwamino Y."/>
            <person name="Inoue T."/>
            <person name="Honda A."/>
            <person name="Hattori M."/>
            <person name="Murai T."/>
            <person name="Xavier J.R."/>
            <person name="Hirose N."/>
            <person name="Honda K."/>
        </authorList>
    </citation>
    <scope>NUCLEOTIDE SEQUENCE [LARGE SCALE GENOMIC DNA]</scope>
    <source>
        <strain evidence="6 7">CE91-St30</strain>
    </source>
</reference>
<evidence type="ECO:0000256" key="1">
    <source>
        <dbReference type="ARBA" id="ARBA00009437"/>
    </source>
</evidence>
<gene>
    <name evidence="6" type="ORF">CE91St30_18880</name>
</gene>
<dbReference type="PANTHER" id="PTHR30126:SF40">
    <property type="entry name" value="HTH-TYPE TRANSCRIPTIONAL REGULATOR GLTR"/>
    <property type="match status" value="1"/>
</dbReference>
<evidence type="ECO:0000313" key="6">
    <source>
        <dbReference type="EMBL" id="BDE96555.1"/>
    </source>
</evidence>
<dbReference type="SUPFAM" id="SSF53850">
    <property type="entry name" value="Periplasmic binding protein-like II"/>
    <property type="match status" value="1"/>
</dbReference>
<feature type="domain" description="HTH lysR-type" evidence="5">
    <location>
        <begin position="1"/>
        <end position="58"/>
    </location>
</feature>
<dbReference type="PROSITE" id="PS50931">
    <property type="entry name" value="HTH_LYSR"/>
    <property type="match status" value="1"/>
</dbReference>
<dbReference type="EMBL" id="AP025564">
    <property type="protein sequence ID" value="BDE96555.1"/>
    <property type="molecule type" value="Genomic_DNA"/>
</dbReference>
<dbReference type="SUPFAM" id="SSF46785">
    <property type="entry name" value="Winged helix' DNA-binding domain"/>
    <property type="match status" value="1"/>
</dbReference>
<dbReference type="InterPro" id="IPR036388">
    <property type="entry name" value="WH-like_DNA-bd_sf"/>
</dbReference>
<evidence type="ECO:0000313" key="7">
    <source>
        <dbReference type="Proteomes" id="UP001320544"/>
    </source>
</evidence>
<comment type="similarity">
    <text evidence="1">Belongs to the LysR transcriptional regulatory family.</text>
</comment>
<dbReference type="InterPro" id="IPR036390">
    <property type="entry name" value="WH_DNA-bd_sf"/>
</dbReference>
<evidence type="ECO:0000256" key="3">
    <source>
        <dbReference type="ARBA" id="ARBA00023125"/>
    </source>
</evidence>
<dbReference type="InterPro" id="IPR000847">
    <property type="entry name" value="LysR_HTH_N"/>
</dbReference>
<dbReference type="CDD" id="cd05466">
    <property type="entry name" value="PBP2_LTTR_substrate"/>
    <property type="match status" value="1"/>
</dbReference>
<dbReference type="InterPro" id="IPR005119">
    <property type="entry name" value="LysR_subst-bd"/>
</dbReference>
<keyword evidence="7" id="KW-1185">Reference proteome</keyword>
<evidence type="ECO:0000259" key="5">
    <source>
        <dbReference type="PROSITE" id="PS50931"/>
    </source>
</evidence>
<dbReference type="Proteomes" id="UP001320544">
    <property type="component" value="Chromosome"/>
</dbReference>
<dbReference type="Pfam" id="PF03466">
    <property type="entry name" value="LysR_substrate"/>
    <property type="match status" value="1"/>
</dbReference>
<name>A0ABN6MEZ8_9ACTN</name>
<accession>A0ABN6MEZ8</accession>
<keyword evidence="3" id="KW-0238">DNA-binding</keyword>
<keyword evidence="2" id="KW-0805">Transcription regulation</keyword>
<keyword evidence="4" id="KW-0804">Transcription</keyword>
<protein>
    <submittedName>
        <fullName evidence="6">LysR family transcriptional regulator</fullName>
    </submittedName>
</protein>
<evidence type="ECO:0000256" key="4">
    <source>
        <dbReference type="ARBA" id="ARBA00023163"/>
    </source>
</evidence>
<organism evidence="6 7">
    <name type="scientific">Raoultibacter timonensis</name>
    <dbReference type="NCBI Taxonomy" id="1907662"/>
    <lineage>
        <taxon>Bacteria</taxon>
        <taxon>Bacillati</taxon>
        <taxon>Actinomycetota</taxon>
        <taxon>Coriobacteriia</taxon>
        <taxon>Eggerthellales</taxon>
        <taxon>Eggerthellaceae</taxon>
        <taxon>Raoultibacter</taxon>
    </lineage>
</organism>
<dbReference type="Pfam" id="PF00126">
    <property type="entry name" value="HTH_1"/>
    <property type="match status" value="1"/>
</dbReference>
<evidence type="ECO:0000256" key="2">
    <source>
        <dbReference type="ARBA" id="ARBA00023015"/>
    </source>
</evidence>
<proteinExistence type="inferred from homology"/>
<sequence length="307" mass="34745">MLLDDIEIFMVISETKSLSQAAERLYMSRPGLSQKIAAIEARYGTKLYERTSTGVVPTAAGQIVTKFAKKISTLENALASELAAVDEHFDNTIEVGMSFNDGVALLPGLVKKFHDDHPEALVHLDAGYEPELMEKLKAGKLDFAILENQPLEDGLSRETLGYKRLVYCAPDKPPYNSVPQPVKIETLLKWPMIIYEWNSGRHMVGNRHFRERYGISLTDHNMVAQFDTHEAMVNGARAGLGWTSIPECVAERYRNEPGLIWFKVDTDPMRYPVDLTWHTGHIMSDQARLFMEFIRENVPEGYFGKHA</sequence>
<dbReference type="PANTHER" id="PTHR30126">
    <property type="entry name" value="HTH-TYPE TRANSCRIPTIONAL REGULATOR"/>
    <property type="match status" value="1"/>
</dbReference>
<dbReference type="Gene3D" id="3.40.190.10">
    <property type="entry name" value="Periplasmic binding protein-like II"/>
    <property type="match status" value="2"/>
</dbReference>